<dbReference type="GO" id="GO:0006508">
    <property type="term" value="P:proteolysis"/>
    <property type="evidence" value="ECO:0007669"/>
    <property type="project" value="UniProtKB-KW"/>
</dbReference>
<dbReference type="AlphaFoldDB" id="A0A6L5BMJ9"/>
<dbReference type="PANTHER" id="PTHR11851">
    <property type="entry name" value="METALLOPROTEASE"/>
    <property type="match status" value="1"/>
</dbReference>
<comment type="caution">
    <text evidence="3">The sequence shown here is derived from an EMBL/GenBank/DDBJ whole genome shotgun (WGS) entry which is preliminary data.</text>
</comment>
<evidence type="ECO:0000259" key="2">
    <source>
        <dbReference type="Pfam" id="PF05193"/>
    </source>
</evidence>
<dbReference type="RefSeq" id="WP_163910911.1">
    <property type="nucleotide sequence ID" value="NZ_JAAAXX010000002.1"/>
</dbReference>
<keyword evidence="3" id="KW-0645">Protease</keyword>
<sequence length="492" mass="53280">MNKFTCLTLGLMVLGCSQGCLVFADTESQQSTVAQPARLQSLAELDEQAATPRALKIHGWKSPSGGKVLFIRTPELPMFDLHVSFPAGSAQDGAHSGLAAATLRLLNEGVPGKDQSAILETLDGLGAKLDMSIEQERSSFSLRSLTVTDKRDPALLLFTQILGQPLLSEEALVNVKKELTNILKARQQDPDSQMAHAMNELLLPGHPYAQPIFGTEKGVAALSRKQVQAFHQQAYAGSNAVITLVGDLTVEQAQAMSLQVFNALPASAEMASMTPVSRSEDAATSRHIERPLSQTQIMLGQPGVTRQHPDYAALTVAHTIFGGQKISSRLMTELREKRGLTYVVQLKTAFRQGGGSAIISLKTSPQFSDGAVKLVQSMYRDYLQSGPTQQELDDTLRQLRSTSVRNSASNSQILSRLVTINQHDLPLDLDFSVEQAQGLTVAQIKEALNRHFDADQWRVVTLGPTVEQQPLPLPASKVPQSMCRAEAGIVAS</sequence>
<dbReference type="GO" id="GO:0046872">
    <property type="term" value="F:metal ion binding"/>
    <property type="evidence" value="ECO:0007669"/>
    <property type="project" value="InterPro"/>
</dbReference>
<dbReference type="PROSITE" id="PS51257">
    <property type="entry name" value="PROKAR_LIPOPROTEIN"/>
    <property type="match status" value="1"/>
</dbReference>
<dbReference type="Pfam" id="PF05193">
    <property type="entry name" value="Peptidase_M16_C"/>
    <property type="match status" value="1"/>
</dbReference>
<proteinExistence type="predicted"/>
<evidence type="ECO:0000313" key="3">
    <source>
        <dbReference type="EMBL" id="KAF2389538.1"/>
    </source>
</evidence>
<feature type="chain" id="PRO_5026929205" evidence="1">
    <location>
        <begin position="25"/>
        <end position="492"/>
    </location>
</feature>
<dbReference type="Gene3D" id="3.30.830.10">
    <property type="entry name" value="Metalloenzyme, LuxS/M16 peptidase-like"/>
    <property type="match status" value="2"/>
</dbReference>
<dbReference type="InterPro" id="IPR050361">
    <property type="entry name" value="MPP/UQCRC_Complex"/>
</dbReference>
<organism evidence="3 4">
    <name type="scientific">Pseudomonas frederiksbergensis</name>
    <dbReference type="NCBI Taxonomy" id="104087"/>
    <lineage>
        <taxon>Bacteria</taxon>
        <taxon>Pseudomonadati</taxon>
        <taxon>Pseudomonadota</taxon>
        <taxon>Gammaproteobacteria</taxon>
        <taxon>Pseudomonadales</taxon>
        <taxon>Pseudomonadaceae</taxon>
        <taxon>Pseudomonas</taxon>
    </lineage>
</organism>
<dbReference type="EMBL" id="JAAAXX010000002">
    <property type="protein sequence ID" value="KAF2389538.1"/>
    <property type="molecule type" value="Genomic_DNA"/>
</dbReference>
<dbReference type="EC" id="3.4.24.-" evidence="3"/>
<dbReference type="GO" id="GO:0008233">
    <property type="term" value="F:peptidase activity"/>
    <property type="evidence" value="ECO:0007669"/>
    <property type="project" value="UniProtKB-KW"/>
</dbReference>
<feature type="domain" description="Peptidase M16 C-terminal" evidence="2">
    <location>
        <begin position="222"/>
        <end position="399"/>
    </location>
</feature>
<evidence type="ECO:0000256" key="1">
    <source>
        <dbReference type="SAM" id="SignalP"/>
    </source>
</evidence>
<gene>
    <name evidence="3" type="ORF">FX983_03977</name>
</gene>
<feature type="signal peptide" evidence="1">
    <location>
        <begin position="1"/>
        <end position="24"/>
    </location>
</feature>
<dbReference type="SUPFAM" id="SSF63411">
    <property type="entry name" value="LuxS/MPP-like metallohydrolase"/>
    <property type="match status" value="2"/>
</dbReference>
<evidence type="ECO:0000313" key="4">
    <source>
        <dbReference type="Proteomes" id="UP000475265"/>
    </source>
</evidence>
<dbReference type="InterPro" id="IPR011249">
    <property type="entry name" value="Metalloenz_LuxS/M16"/>
</dbReference>
<name>A0A6L5BMJ9_9PSED</name>
<reference evidence="3 4" key="1">
    <citation type="submission" date="2019-12" db="EMBL/GenBank/DDBJ databases">
        <title>Endophytic bacteria associated with Panax ginseng seedlings.</title>
        <authorList>
            <person name="Park J.M."/>
            <person name="Shin R."/>
            <person name="Jo S.H."/>
        </authorList>
    </citation>
    <scope>NUCLEOTIDE SEQUENCE [LARGE SCALE GENOMIC DNA]</scope>
    <source>
        <strain evidence="3 4">PgKB32</strain>
    </source>
</reference>
<dbReference type="Proteomes" id="UP000475265">
    <property type="component" value="Unassembled WGS sequence"/>
</dbReference>
<dbReference type="PANTHER" id="PTHR11851:SF224">
    <property type="entry name" value="PROCESSING PROTEASE"/>
    <property type="match status" value="1"/>
</dbReference>
<keyword evidence="1" id="KW-0732">Signal</keyword>
<keyword evidence="3" id="KW-0378">Hydrolase</keyword>
<accession>A0A6L5BMJ9</accession>
<protein>
    <submittedName>
        <fullName evidence="3">Putative zinc protease</fullName>
        <ecNumber evidence="3">3.4.24.-</ecNumber>
    </submittedName>
</protein>
<dbReference type="InterPro" id="IPR007863">
    <property type="entry name" value="Peptidase_M16_C"/>
</dbReference>